<evidence type="ECO:0000256" key="5">
    <source>
        <dbReference type="ARBA" id="ARBA00023136"/>
    </source>
</evidence>
<protein>
    <recommendedName>
        <fullName evidence="10">SOSEKI DIX-like domain-containing protein</fullName>
    </recommendedName>
</protein>
<dbReference type="InterPro" id="IPR010369">
    <property type="entry name" value="SOK"/>
</dbReference>
<evidence type="ECO:0000256" key="1">
    <source>
        <dbReference type="ARBA" id="ARBA00004413"/>
    </source>
</evidence>
<dbReference type="InterPro" id="IPR021182">
    <property type="entry name" value="SOK_magnoliopsida"/>
</dbReference>
<keyword evidence="5" id="KW-0472">Membrane</keyword>
<evidence type="ECO:0000256" key="7">
    <source>
        <dbReference type="ARBA" id="ARBA00024211"/>
    </source>
</evidence>
<keyword evidence="4" id="KW-0132">Cell division</keyword>
<comment type="caution">
    <text evidence="11">The sequence shown here is derived from an EMBL/GenBank/DDBJ whole genome shotgun (WGS) entry which is preliminary data.</text>
</comment>
<accession>A0ABR2M0T0</accession>
<feature type="region of interest" description="Disordered" evidence="9">
    <location>
        <begin position="407"/>
        <end position="492"/>
    </location>
</feature>
<proteinExistence type="inferred from homology"/>
<evidence type="ECO:0000256" key="4">
    <source>
        <dbReference type="ARBA" id="ARBA00022618"/>
    </source>
</evidence>
<evidence type="ECO:0000313" key="11">
    <source>
        <dbReference type="EMBL" id="KAK8956091.1"/>
    </source>
</evidence>
<comment type="similarity">
    <text evidence="7">Belongs to the SOSEKI family.</text>
</comment>
<keyword evidence="3" id="KW-1003">Cell membrane</keyword>
<sequence>MSKFEGQASPPPPPIASPSPPPQKPARKIPVVYYLCRNRHLEHPHFIEVPLSSPEGLHLKDVLGRLNVLRGKGMPAMYAWSCKRSYKNGFVWHDLSEDDFILPTNGNEFVLKGSELLGQSPSDKVPHNGAHGALQSSKFPQTETPASSRTNVTSCSSSSTAFKGSKTPSPPSPSPTPLPSSPSNISPKAESPNSAEYRVCNPRTATDASTQTDDVQRRTHGGRKNTCIRGVSTGDGSMDFEVKQFQSNMGSGTKEGLELGRDGISPPPTSSSDSSSGRKMETLESLIRADANKINSFRILEEEEEVFVPAGLRLKATNVLMQLITCGSISVKEHQRFGLVPTSKTKFSHMKFPSPMFSSSKVLAELDYLSENPRFIGLRMEDKEYFSGSLLETKKLNEDAREGFPTFKRSSSFNADRSSKSPHSARENERSVFSSHSKCLPRSVKNPSNKLAGNGTSSSPISDSARNSSAGPDCLQSFSAGGSKRMPEALSVKGSTVRIDSFKEDKAKTIKIEES</sequence>
<evidence type="ECO:0000256" key="2">
    <source>
        <dbReference type="ARBA" id="ARBA00022473"/>
    </source>
</evidence>
<feature type="compositionally biased region" description="Pro residues" evidence="9">
    <location>
        <begin position="9"/>
        <end position="24"/>
    </location>
</feature>
<dbReference type="EMBL" id="JBBWWR010000013">
    <property type="protein sequence ID" value="KAK8956091.1"/>
    <property type="molecule type" value="Genomic_DNA"/>
</dbReference>
<feature type="compositionally biased region" description="Polar residues" evidence="9">
    <location>
        <begin position="445"/>
        <end position="480"/>
    </location>
</feature>
<feature type="compositionally biased region" description="Pro residues" evidence="9">
    <location>
        <begin position="168"/>
        <end position="180"/>
    </location>
</feature>
<comment type="subcellular location">
    <subcellularLocation>
        <location evidence="1">Cell membrane</location>
        <topology evidence="1">Peripheral membrane protein</topology>
        <orientation evidence="1">Cytoplasmic side</orientation>
    </subcellularLocation>
</comment>
<evidence type="ECO:0000259" key="10">
    <source>
        <dbReference type="Pfam" id="PF06136"/>
    </source>
</evidence>
<dbReference type="InterPro" id="IPR048351">
    <property type="entry name" value="SOK_DIX"/>
</dbReference>
<organism evidence="11 12">
    <name type="scientific">Platanthera guangdongensis</name>
    <dbReference type="NCBI Taxonomy" id="2320717"/>
    <lineage>
        <taxon>Eukaryota</taxon>
        <taxon>Viridiplantae</taxon>
        <taxon>Streptophyta</taxon>
        <taxon>Embryophyta</taxon>
        <taxon>Tracheophyta</taxon>
        <taxon>Spermatophyta</taxon>
        <taxon>Magnoliopsida</taxon>
        <taxon>Liliopsida</taxon>
        <taxon>Asparagales</taxon>
        <taxon>Orchidaceae</taxon>
        <taxon>Orchidoideae</taxon>
        <taxon>Orchideae</taxon>
        <taxon>Orchidinae</taxon>
        <taxon>Platanthera</taxon>
    </lineage>
</organism>
<keyword evidence="12" id="KW-1185">Reference proteome</keyword>
<evidence type="ECO:0000313" key="12">
    <source>
        <dbReference type="Proteomes" id="UP001412067"/>
    </source>
</evidence>
<feature type="compositionally biased region" description="Polar residues" evidence="9">
    <location>
        <begin position="203"/>
        <end position="213"/>
    </location>
</feature>
<name>A0ABR2M0T0_9ASPA</name>
<gene>
    <name evidence="11" type="ORF">KSP40_PGU021397</name>
</gene>
<evidence type="ECO:0000256" key="3">
    <source>
        <dbReference type="ARBA" id="ARBA00022475"/>
    </source>
</evidence>
<evidence type="ECO:0000256" key="8">
    <source>
        <dbReference type="ARBA" id="ARBA00046534"/>
    </source>
</evidence>
<keyword evidence="2" id="KW-0217">Developmental protein</keyword>
<feature type="region of interest" description="Disordered" evidence="9">
    <location>
        <begin position="1"/>
        <end position="25"/>
    </location>
</feature>
<feature type="compositionally biased region" description="Low complexity" evidence="9">
    <location>
        <begin position="147"/>
        <end position="165"/>
    </location>
</feature>
<dbReference type="PANTHER" id="PTHR31083">
    <property type="entry name" value="UPSTREAM OF FLC PROTEIN (DUF966)"/>
    <property type="match status" value="1"/>
</dbReference>
<feature type="domain" description="SOSEKI DIX-like" evidence="10">
    <location>
        <begin position="30"/>
        <end position="117"/>
    </location>
</feature>
<dbReference type="PANTHER" id="PTHR31083:SF6">
    <property type="entry name" value="PROTEIN SOSEKI 3"/>
    <property type="match status" value="1"/>
</dbReference>
<evidence type="ECO:0000256" key="9">
    <source>
        <dbReference type="SAM" id="MobiDB-lite"/>
    </source>
</evidence>
<keyword evidence="6" id="KW-0131">Cell cycle</keyword>
<comment type="subunit">
    <text evidence="8">Homodimer. Forms long polymer filaments with other SOKs proteins polymers (e.g. SOK1, SOK2, SOK3 and SOK4) crucial for polar localization and biological activity. Binds to ANGUSTIFOLIA (AN).</text>
</comment>
<dbReference type="Pfam" id="PF06136">
    <property type="entry name" value="SOK"/>
    <property type="match status" value="1"/>
</dbReference>
<reference evidence="11 12" key="1">
    <citation type="journal article" date="2022" name="Nat. Plants">
        <title>Genomes of leafy and leafless Platanthera orchids illuminate the evolution of mycoheterotrophy.</title>
        <authorList>
            <person name="Li M.H."/>
            <person name="Liu K.W."/>
            <person name="Li Z."/>
            <person name="Lu H.C."/>
            <person name="Ye Q.L."/>
            <person name="Zhang D."/>
            <person name="Wang J.Y."/>
            <person name="Li Y.F."/>
            <person name="Zhong Z.M."/>
            <person name="Liu X."/>
            <person name="Yu X."/>
            <person name="Liu D.K."/>
            <person name="Tu X.D."/>
            <person name="Liu B."/>
            <person name="Hao Y."/>
            <person name="Liao X.Y."/>
            <person name="Jiang Y.T."/>
            <person name="Sun W.H."/>
            <person name="Chen J."/>
            <person name="Chen Y.Q."/>
            <person name="Ai Y."/>
            <person name="Zhai J.W."/>
            <person name="Wu S.S."/>
            <person name="Zhou Z."/>
            <person name="Hsiao Y.Y."/>
            <person name="Wu W.L."/>
            <person name="Chen Y.Y."/>
            <person name="Lin Y.F."/>
            <person name="Hsu J.L."/>
            <person name="Li C.Y."/>
            <person name="Wang Z.W."/>
            <person name="Zhao X."/>
            <person name="Zhong W.Y."/>
            <person name="Ma X.K."/>
            <person name="Ma L."/>
            <person name="Huang J."/>
            <person name="Chen G.Z."/>
            <person name="Huang M.Z."/>
            <person name="Huang L."/>
            <person name="Peng D.H."/>
            <person name="Luo Y.B."/>
            <person name="Zou S.Q."/>
            <person name="Chen S.P."/>
            <person name="Lan S."/>
            <person name="Tsai W.C."/>
            <person name="Van de Peer Y."/>
            <person name="Liu Z.J."/>
        </authorList>
    </citation>
    <scope>NUCLEOTIDE SEQUENCE [LARGE SCALE GENOMIC DNA]</scope>
    <source>
        <strain evidence="11">Lor288</strain>
    </source>
</reference>
<dbReference type="PIRSF" id="PIRSF031043">
    <property type="entry name" value="UCP031043"/>
    <property type="match status" value="1"/>
</dbReference>
<feature type="region of interest" description="Disordered" evidence="9">
    <location>
        <begin position="120"/>
        <end position="281"/>
    </location>
</feature>
<feature type="compositionally biased region" description="Polar residues" evidence="9">
    <location>
        <begin position="134"/>
        <end position="146"/>
    </location>
</feature>
<evidence type="ECO:0000256" key="6">
    <source>
        <dbReference type="ARBA" id="ARBA00023306"/>
    </source>
</evidence>
<dbReference type="Proteomes" id="UP001412067">
    <property type="component" value="Unassembled WGS sequence"/>
</dbReference>